<reference evidence="2" key="1">
    <citation type="submission" date="2020-06" db="EMBL/GenBank/DDBJ databases">
        <authorList>
            <consortium name="Wellcome Sanger Institute Data Sharing"/>
        </authorList>
    </citation>
    <scope>NUCLEOTIDE SEQUENCE [LARGE SCALE GENOMIC DNA]</scope>
</reference>
<reference evidence="2" key="2">
    <citation type="submission" date="2025-08" db="UniProtKB">
        <authorList>
            <consortium name="Ensembl"/>
        </authorList>
    </citation>
    <scope>IDENTIFICATION</scope>
</reference>
<evidence type="ECO:0000256" key="1">
    <source>
        <dbReference type="SAM" id="Phobius"/>
    </source>
</evidence>
<keyword evidence="3" id="KW-1185">Reference proteome</keyword>
<feature type="transmembrane region" description="Helical" evidence="1">
    <location>
        <begin position="15"/>
        <end position="39"/>
    </location>
</feature>
<reference evidence="2" key="3">
    <citation type="submission" date="2025-09" db="UniProtKB">
        <authorList>
            <consortium name="Ensembl"/>
        </authorList>
    </citation>
    <scope>IDENTIFICATION</scope>
</reference>
<dbReference type="AlphaFoldDB" id="A0A8C5EGH9"/>
<protein>
    <submittedName>
        <fullName evidence="2">Uncharacterized protein</fullName>
    </submittedName>
</protein>
<evidence type="ECO:0000313" key="3">
    <source>
        <dbReference type="Proteomes" id="UP000694680"/>
    </source>
</evidence>
<accession>A0A8C5EGH9</accession>
<dbReference type="Proteomes" id="UP000694680">
    <property type="component" value="Chromosome 8"/>
</dbReference>
<proteinExistence type="predicted"/>
<evidence type="ECO:0000313" key="2">
    <source>
        <dbReference type="Ensembl" id="ENSGWIP00000021445.1"/>
    </source>
</evidence>
<keyword evidence="1" id="KW-0812">Transmembrane</keyword>
<organism evidence="2 3">
    <name type="scientific">Gouania willdenowi</name>
    <name type="common">Blunt-snouted clingfish</name>
    <name type="synonym">Lepadogaster willdenowi</name>
    <dbReference type="NCBI Taxonomy" id="441366"/>
    <lineage>
        <taxon>Eukaryota</taxon>
        <taxon>Metazoa</taxon>
        <taxon>Chordata</taxon>
        <taxon>Craniata</taxon>
        <taxon>Vertebrata</taxon>
        <taxon>Euteleostomi</taxon>
        <taxon>Actinopterygii</taxon>
        <taxon>Neopterygii</taxon>
        <taxon>Teleostei</taxon>
        <taxon>Neoteleostei</taxon>
        <taxon>Acanthomorphata</taxon>
        <taxon>Ovalentaria</taxon>
        <taxon>Blenniimorphae</taxon>
        <taxon>Blenniiformes</taxon>
        <taxon>Gobiesocoidei</taxon>
        <taxon>Gobiesocidae</taxon>
        <taxon>Gobiesocinae</taxon>
        <taxon>Gouania</taxon>
    </lineage>
</organism>
<dbReference type="Ensembl" id="ENSGWIT00000023526.1">
    <property type="protein sequence ID" value="ENSGWIP00000021445.1"/>
    <property type="gene ID" value="ENSGWIG00000011575.1"/>
</dbReference>
<keyword evidence="1" id="KW-1133">Transmembrane helix</keyword>
<sequence>MNKQTSFPSSLKSILGINVMVVISSWTASISLASLVKYWQRRSSCCRAMAMRRDRLCMQLMTDGSAFACTGNDENRKRLFTPGVSN</sequence>
<keyword evidence="1" id="KW-0472">Membrane</keyword>
<name>A0A8C5EGH9_GOUWI</name>